<organism evidence="2 3">
    <name type="scientific">Actinoplanes ianthinogenes</name>
    <dbReference type="NCBI Taxonomy" id="122358"/>
    <lineage>
        <taxon>Bacteria</taxon>
        <taxon>Bacillati</taxon>
        <taxon>Actinomycetota</taxon>
        <taxon>Actinomycetes</taxon>
        <taxon>Micromonosporales</taxon>
        <taxon>Micromonosporaceae</taxon>
        <taxon>Actinoplanes</taxon>
    </lineage>
</organism>
<sequence>MVKRYQIINKSRRQNRWSLADQWNPRQCHLGPPSCIDSDAAEAVWTAEVCVDRTAGEARVTRRIKTEVHGVDSRTRRAIGGGDPKVPTNRSFDLIGGHAER</sequence>
<dbReference type="Proteomes" id="UP000676967">
    <property type="component" value="Chromosome"/>
</dbReference>
<feature type="region of interest" description="Disordered" evidence="1">
    <location>
        <begin position="75"/>
        <end position="101"/>
    </location>
</feature>
<evidence type="ECO:0000313" key="2">
    <source>
        <dbReference type="EMBL" id="BCJ39597.1"/>
    </source>
</evidence>
<keyword evidence="3" id="KW-1185">Reference proteome</keyword>
<evidence type="ECO:0000313" key="3">
    <source>
        <dbReference type="Proteomes" id="UP000676967"/>
    </source>
</evidence>
<protein>
    <submittedName>
        <fullName evidence="2">Uncharacterized protein</fullName>
    </submittedName>
</protein>
<gene>
    <name evidence="2" type="ORF">Aiant_02540</name>
</gene>
<evidence type="ECO:0000256" key="1">
    <source>
        <dbReference type="SAM" id="MobiDB-lite"/>
    </source>
</evidence>
<dbReference type="EMBL" id="AP023356">
    <property type="protein sequence ID" value="BCJ39597.1"/>
    <property type="molecule type" value="Genomic_DNA"/>
</dbReference>
<reference evidence="2 3" key="1">
    <citation type="submission" date="2020-08" db="EMBL/GenBank/DDBJ databases">
        <title>Whole genome shotgun sequence of Actinoplanes ianthinogenes NBRC 13996.</title>
        <authorList>
            <person name="Komaki H."/>
            <person name="Tamura T."/>
        </authorList>
    </citation>
    <scope>NUCLEOTIDE SEQUENCE [LARGE SCALE GENOMIC DNA]</scope>
    <source>
        <strain evidence="2 3">NBRC 13996</strain>
    </source>
</reference>
<accession>A0ABM7LK12</accession>
<proteinExistence type="predicted"/>
<name>A0ABM7LK12_9ACTN</name>